<dbReference type="Pfam" id="PF01641">
    <property type="entry name" value="SelR"/>
    <property type="match status" value="1"/>
</dbReference>
<evidence type="ECO:0000256" key="1">
    <source>
        <dbReference type="ARBA" id="ARBA00005591"/>
    </source>
</evidence>
<dbReference type="GO" id="GO:0033744">
    <property type="term" value="F:L-methionine:thioredoxin-disulfide S-oxidoreductase activity"/>
    <property type="evidence" value="ECO:0007669"/>
    <property type="project" value="RHEA"/>
</dbReference>
<proteinExistence type="inferred from homology"/>
<dbReference type="Gene3D" id="2.170.150.20">
    <property type="entry name" value="Peptide methionine sulfoxide reductase"/>
    <property type="match status" value="1"/>
</dbReference>
<feature type="chain" id="PRO_5020330041" description="Peptide methionine sulfoxide reductase MsrA" evidence="9">
    <location>
        <begin position="24"/>
        <end position="431"/>
    </location>
</feature>
<keyword evidence="9" id="KW-0732">Signal</keyword>
<evidence type="ECO:0000256" key="6">
    <source>
        <dbReference type="ARBA" id="ARBA00048488"/>
    </source>
</evidence>
<dbReference type="SUPFAM" id="SSF52833">
    <property type="entry name" value="Thioredoxin-like"/>
    <property type="match status" value="1"/>
</dbReference>
<dbReference type="AlphaFoldDB" id="A0A4Q7EBN1"/>
<accession>A0A4Q7EBN1</accession>
<keyword evidence="3" id="KW-0511">Multifunctional enzyme</keyword>
<evidence type="ECO:0000313" key="12">
    <source>
        <dbReference type="Proteomes" id="UP000292345"/>
    </source>
</evidence>
<dbReference type="Gene3D" id="3.40.30.10">
    <property type="entry name" value="Glutaredoxin"/>
    <property type="match status" value="1"/>
</dbReference>
<dbReference type="InterPro" id="IPR036509">
    <property type="entry name" value="Met_Sox_Rdtase_MsrA_sf"/>
</dbReference>
<name>A0A4Q7EBN1_9GAMM</name>
<comment type="catalytic activity">
    <reaction evidence="7 8">
        <text>[thioredoxin]-disulfide + L-methionine + H2O = L-methionine (S)-S-oxide + [thioredoxin]-dithiol</text>
        <dbReference type="Rhea" id="RHEA:19993"/>
        <dbReference type="Rhea" id="RHEA-COMP:10698"/>
        <dbReference type="Rhea" id="RHEA-COMP:10700"/>
        <dbReference type="ChEBI" id="CHEBI:15377"/>
        <dbReference type="ChEBI" id="CHEBI:29950"/>
        <dbReference type="ChEBI" id="CHEBI:50058"/>
        <dbReference type="ChEBI" id="CHEBI:57844"/>
        <dbReference type="ChEBI" id="CHEBI:58772"/>
        <dbReference type="EC" id="1.8.4.11"/>
    </reaction>
</comment>
<evidence type="ECO:0000256" key="5">
    <source>
        <dbReference type="ARBA" id="ARBA00047806"/>
    </source>
</evidence>
<dbReference type="SUPFAM" id="SSF55068">
    <property type="entry name" value="Peptide methionine sulfoxide reductase"/>
    <property type="match status" value="1"/>
</dbReference>
<dbReference type="PANTHER" id="PTHR42799:SF2">
    <property type="entry name" value="MITOCHONDRIAL PEPTIDE METHIONINE SULFOXIDE REDUCTASE"/>
    <property type="match status" value="1"/>
</dbReference>
<evidence type="ECO:0000259" key="10">
    <source>
        <dbReference type="PROSITE" id="PS51790"/>
    </source>
</evidence>
<dbReference type="Proteomes" id="UP000292345">
    <property type="component" value="Unassembled WGS sequence"/>
</dbReference>
<dbReference type="GO" id="GO:0005737">
    <property type="term" value="C:cytoplasm"/>
    <property type="evidence" value="ECO:0007669"/>
    <property type="project" value="TreeGrafter"/>
</dbReference>
<comment type="caution">
    <text evidence="11">The sequence shown here is derived from an EMBL/GenBank/DDBJ whole genome shotgun (WGS) entry which is preliminary data.</text>
</comment>
<dbReference type="GO" id="GO:0033743">
    <property type="term" value="F:peptide-methionine (R)-S-oxide reductase activity"/>
    <property type="evidence" value="ECO:0007669"/>
    <property type="project" value="UniProtKB-EC"/>
</dbReference>
<dbReference type="PANTHER" id="PTHR42799">
    <property type="entry name" value="MITOCHONDRIAL PEPTIDE METHIONINE SULFOXIDE REDUCTASE"/>
    <property type="match status" value="1"/>
</dbReference>
<dbReference type="GO" id="GO:0034599">
    <property type="term" value="P:cellular response to oxidative stress"/>
    <property type="evidence" value="ECO:0007669"/>
    <property type="project" value="TreeGrafter"/>
</dbReference>
<dbReference type="InterPro" id="IPR050162">
    <property type="entry name" value="MsrA_MetSO_reductase"/>
</dbReference>
<evidence type="ECO:0000256" key="9">
    <source>
        <dbReference type="SAM" id="SignalP"/>
    </source>
</evidence>
<dbReference type="InterPro" id="IPR002579">
    <property type="entry name" value="Met_Sox_Rdtase_MsrB_dom"/>
</dbReference>
<dbReference type="GO" id="GO:0008113">
    <property type="term" value="F:peptide-methionine (S)-S-oxide reductase activity"/>
    <property type="evidence" value="ECO:0007669"/>
    <property type="project" value="UniProtKB-UniRule"/>
</dbReference>
<dbReference type="InterPro" id="IPR002569">
    <property type="entry name" value="Met_Sox_Rdtase_MsrA_dom"/>
</dbReference>
<dbReference type="Pfam" id="PF13098">
    <property type="entry name" value="Thioredoxin_2"/>
    <property type="match status" value="1"/>
</dbReference>
<dbReference type="NCBIfam" id="TIGR00401">
    <property type="entry name" value="msrA"/>
    <property type="match status" value="1"/>
</dbReference>
<dbReference type="InterPro" id="IPR012336">
    <property type="entry name" value="Thioredoxin-like_fold"/>
</dbReference>
<gene>
    <name evidence="8 11" type="primary">msrA</name>
    <name evidence="11" type="ORF">C3B51_13960</name>
</gene>
<dbReference type="CDD" id="cd02947">
    <property type="entry name" value="TRX_family"/>
    <property type="match status" value="1"/>
</dbReference>
<dbReference type="SUPFAM" id="SSF51316">
    <property type="entry name" value="Mss4-like"/>
    <property type="match status" value="1"/>
</dbReference>
<sequence>MNKRLIVQLTLSSLLGFASISHATVLNSQPEQASSHIKTLVLGSGCFWGAEKRYEALPGVIDAESGYADGRGFKASYKAITAASRRFDPNNYAEVVRVTYNASRLSTESLLKVYFESHDPTQKNRQGNDVGTQYRSTILYTDESQKTTAASLKEQYQALLTQAGYGQIQTTLKPLSTFVRAEEYHQNYLVKNPNGYCPDHSTGVTFADVQEQLVDNKALLTGKHIVVIDAPYCPYCDKFKQQVVYDYQGSIALHFRRASQLQGLNIMSATWATPTILFMENGKEVAGFQGYMDRKTFYRVLGAFKLGDSDAYTTAFEQGTDRPFCKQYDLFKQTGDGVFIDKLSGQALFDTKDRFNSGTGWLSFKHPVAGSVTYHEDNSHGMKRTEIRSSSSGIHLGHVFASEGPGGSDRYCINATVLEFKSRQAYQANRQ</sequence>
<evidence type="ECO:0000256" key="4">
    <source>
        <dbReference type="ARBA" id="ARBA00024679"/>
    </source>
</evidence>
<protein>
    <recommendedName>
        <fullName evidence="8">Peptide methionine sulfoxide reductase MsrA</fullName>
        <shortName evidence="8">Protein-methionine-S-oxide reductase</shortName>
        <ecNumber evidence="8">1.8.4.11</ecNumber>
    </recommendedName>
    <alternativeName>
        <fullName evidence="8">Peptide-methionine (S)-S-oxide reductase</fullName>
        <shortName evidence="8">Peptide Met(O) reductase</shortName>
    </alternativeName>
</protein>
<dbReference type="HAMAP" id="MF_01401">
    <property type="entry name" value="MsrA"/>
    <property type="match status" value="1"/>
</dbReference>
<dbReference type="InterPro" id="IPR036249">
    <property type="entry name" value="Thioredoxin-like_sf"/>
</dbReference>
<evidence type="ECO:0000313" key="11">
    <source>
        <dbReference type="EMBL" id="RZM80064.1"/>
    </source>
</evidence>
<dbReference type="EMBL" id="PPUZ01000036">
    <property type="protein sequence ID" value="RZM80064.1"/>
    <property type="molecule type" value="Genomic_DNA"/>
</dbReference>
<feature type="domain" description="MsrB" evidence="10">
    <location>
        <begin position="299"/>
        <end position="423"/>
    </location>
</feature>
<keyword evidence="2 8" id="KW-0560">Oxidoreductase</keyword>
<comment type="similarity">
    <text evidence="1 8">Belongs to the MsrA Met sulfoxide reductase family.</text>
</comment>
<comment type="function">
    <text evidence="4 8">Has an important function as a repair enzyme for proteins that have been inactivated by oxidation. Catalyzes the reversible oxidation-reduction of methionine sulfoxide in proteins to methionine.</text>
</comment>
<evidence type="ECO:0000256" key="3">
    <source>
        <dbReference type="ARBA" id="ARBA00023268"/>
    </source>
</evidence>
<evidence type="ECO:0000256" key="8">
    <source>
        <dbReference type="HAMAP-Rule" id="MF_01401"/>
    </source>
</evidence>
<reference evidence="11 12" key="1">
    <citation type="submission" date="2018-01" db="EMBL/GenBank/DDBJ databases">
        <title>Co-occurrence of chitin degradation, pigmentation and bioactivity in marine Pseudoalteromonas.</title>
        <authorList>
            <person name="Paulsen S."/>
            <person name="Gram L."/>
            <person name="Machado H."/>
        </authorList>
    </citation>
    <scope>NUCLEOTIDE SEQUENCE [LARGE SCALE GENOMIC DNA]</scope>
    <source>
        <strain evidence="11 12">S1946</strain>
    </source>
</reference>
<evidence type="ECO:0000256" key="7">
    <source>
        <dbReference type="ARBA" id="ARBA00048782"/>
    </source>
</evidence>
<dbReference type="PROSITE" id="PS51790">
    <property type="entry name" value="MSRB"/>
    <property type="match status" value="1"/>
</dbReference>
<feature type="signal peptide" evidence="9">
    <location>
        <begin position="1"/>
        <end position="23"/>
    </location>
</feature>
<dbReference type="InterPro" id="IPR011057">
    <property type="entry name" value="Mss4-like_sf"/>
</dbReference>
<comment type="catalytic activity">
    <reaction evidence="5 8">
        <text>L-methionyl-[protein] + [thioredoxin]-disulfide + H2O = L-methionyl-(S)-S-oxide-[protein] + [thioredoxin]-dithiol</text>
        <dbReference type="Rhea" id="RHEA:14217"/>
        <dbReference type="Rhea" id="RHEA-COMP:10698"/>
        <dbReference type="Rhea" id="RHEA-COMP:10700"/>
        <dbReference type="Rhea" id="RHEA-COMP:12313"/>
        <dbReference type="Rhea" id="RHEA-COMP:12315"/>
        <dbReference type="ChEBI" id="CHEBI:15377"/>
        <dbReference type="ChEBI" id="CHEBI:16044"/>
        <dbReference type="ChEBI" id="CHEBI:29950"/>
        <dbReference type="ChEBI" id="CHEBI:44120"/>
        <dbReference type="ChEBI" id="CHEBI:50058"/>
        <dbReference type="EC" id="1.8.4.11"/>
    </reaction>
</comment>
<feature type="active site" evidence="8">
    <location>
        <position position="46"/>
    </location>
</feature>
<dbReference type="Pfam" id="PF01625">
    <property type="entry name" value="PMSR"/>
    <property type="match status" value="1"/>
</dbReference>
<dbReference type="Gene3D" id="3.30.1060.10">
    <property type="entry name" value="Peptide methionine sulphoxide reductase MsrA"/>
    <property type="match status" value="1"/>
</dbReference>
<evidence type="ECO:0000256" key="2">
    <source>
        <dbReference type="ARBA" id="ARBA00023002"/>
    </source>
</evidence>
<organism evidence="11 12">
    <name type="scientific">Pseudoalteromonas rubra</name>
    <dbReference type="NCBI Taxonomy" id="43658"/>
    <lineage>
        <taxon>Bacteria</taxon>
        <taxon>Pseudomonadati</taxon>
        <taxon>Pseudomonadota</taxon>
        <taxon>Gammaproteobacteria</taxon>
        <taxon>Alteromonadales</taxon>
        <taxon>Pseudoalteromonadaceae</taxon>
        <taxon>Pseudoalteromonas</taxon>
    </lineage>
</organism>
<dbReference type="EC" id="1.8.4.11" evidence="8"/>
<comment type="catalytic activity">
    <reaction evidence="6">
        <text>L-methionyl-[protein] + [thioredoxin]-disulfide + H2O = L-methionyl-(R)-S-oxide-[protein] + [thioredoxin]-dithiol</text>
        <dbReference type="Rhea" id="RHEA:24164"/>
        <dbReference type="Rhea" id="RHEA-COMP:10698"/>
        <dbReference type="Rhea" id="RHEA-COMP:10700"/>
        <dbReference type="Rhea" id="RHEA-COMP:12313"/>
        <dbReference type="Rhea" id="RHEA-COMP:12314"/>
        <dbReference type="ChEBI" id="CHEBI:15377"/>
        <dbReference type="ChEBI" id="CHEBI:16044"/>
        <dbReference type="ChEBI" id="CHEBI:29950"/>
        <dbReference type="ChEBI" id="CHEBI:45764"/>
        <dbReference type="ChEBI" id="CHEBI:50058"/>
        <dbReference type="EC" id="1.8.4.12"/>
    </reaction>
</comment>